<organism evidence="1 2">
    <name type="scientific">Paramuricea clavata</name>
    <name type="common">Red gorgonian</name>
    <name type="synonym">Violescent sea-whip</name>
    <dbReference type="NCBI Taxonomy" id="317549"/>
    <lineage>
        <taxon>Eukaryota</taxon>
        <taxon>Metazoa</taxon>
        <taxon>Cnidaria</taxon>
        <taxon>Anthozoa</taxon>
        <taxon>Octocorallia</taxon>
        <taxon>Malacalcyonacea</taxon>
        <taxon>Plexauridae</taxon>
        <taxon>Paramuricea</taxon>
    </lineage>
</organism>
<keyword evidence="2" id="KW-1185">Reference proteome</keyword>
<dbReference type="EMBL" id="CACRXK020000333">
    <property type="protein sequence ID" value="CAB3980884.1"/>
    <property type="molecule type" value="Genomic_DNA"/>
</dbReference>
<sequence>MQTTFTSASSISNQNALIFTLKGSVPSDNLPMRRYDVVKPERQKFDNSPDNGVKLELYDDLHSLPQYAVLIHSSLEFTVAIYNWLIKQDHPIYKELKRSVMYHSMCELVNIIEESSSCQGLPDIDALSVVVDPTSKVTTSGTILCHSIPKSLTSEQTHIDTSTVLQSVDCELIGTSLEEQQCKSSLAAWGPARNHLQHKIEADGIHIDEAVDKDILQIMSGQNLDATPHINFFWEQQVKLLKSNKLGRRYHPPVIRFALSLNAKSALAFLAQGLCTDMKHIVRLILFHRKFDIVSIDANFLENFFCSGSFFGSEGCCSSR</sequence>
<evidence type="ECO:0000313" key="1">
    <source>
        <dbReference type="EMBL" id="CAB3980884.1"/>
    </source>
</evidence>
<gene>
    <name evidence="1" type="ORF">PACLA_8A002129</name>
</gene>
<comment type="caution">
    <text evidence="1">The sequence shown here is derived from an EMBL/GenBank/DDBJ whole genome shotgun (WGS) entry which is preliminary data.</text>
</comment>
<accession>A0A6S7FM27</accession>
<reference evidence="1" key="1">
    <citation type="submission" date="2020-04" db="EMBL/GenBank/DDBJ databases">
        <authorList>
            <person name="Alioto T."/>
            <person name="Alioto T."/>
            <person name="Gomez Garrido J."/>
        </authorList>
    </citation>
    <scope>NUCLEOTIDE SEQUENCE</scope>
    <source>
        <strain evidence="1">A484AB</strain>
    </source>
</reference>
<dbReference type="AlphaFoldDB" id="A0A6S7FM27"/>
<proteinExistence type="predicted"/>
<protein>
    <submittedName>
        <fullName evidence="1">Uncharacterized protein</fullName>
    </submittedName>
</protein>
<dbReference type="Proteomes" id="UP001152795">
    <property type="component" value="Unassembled WGS sequence"/>
</dbReference>
<name>A0A6S7FM27_PARCT</name>
<evidence type="ECO:0000313" key="2">
    <source>
        <dbReference type="Proteomes" id="UP001152795"/>
    </source>
</evidence>